<comment type="caution">
    <text evidence="1">The sequence shown here is derived from an EMBL/GenBank/DDBJ whole genome shotgun (WGS) entry which is preliminary data.</text>
</comment>
<name>A0A6L9MHH1_9HYPH</name>
<sequence>MTLQNRVTPLGEIVADPARGTLMGNRGILHDDKRRLGTSRWKHKAWIACTLQFKERRRKLMAPGRYTELFFLDEATSLAAGHRPCAECRRADFNAFRAAWVTANGSDDRPTAVAMDAALHTARVDRRSRAQIRHERPAADLPDGIFVLVEAEPWLVWRGRLRRWTFGGYDATAPIPPGVVTVITPAPTVASLAAGYLPAVHASVAGAH</sequence>
<proteinExistence type="predicted"/>
<protein>
    <submittedName>
        <fullName evidence="1">Uncharacterized protein</fullName>
    </submittedName>
</protein>
<dbReference type="EMBL" id="JAAAMJ010000007">
    <property type="protein sequence ID" value="NDV87303.1"/>
    <property type="molecule type" value="Genomic_DNA"/>
</dbReference>
<dbReference type="Proteomes" id="UP000476332">
    <property type="component" value="Unassembled WGS sequence"/>
</dbReference>
<keyword evidence="2" id="KW-1185">Reference proteome</keyword>
<accession>A0A6L9MHH1</accession>
<dbReference type="AlphaFoldDB" id="A0A6L9MHH1"/>
<organism evidence="1 2">
    <name type="scientific">Aurantimonas aggregata</name>
    <dbReference type="NCBI Taxonomy" id="2047720"/>
    <lineage>
        <taxon>Bacteria</taxon>
        <taxon>Pseudomonadati</taxon>
        <taxon>Pseudomonadota</taxon>
        <taxon>Alphaproteobacteria</taxon>
        <taxon>Hyphomicrobiales</taxon>
        <taxon>Aurantimonadaceae</taxon>
        <taxon>Aurantimonas</taxon>
    </lineage>
</organism>
<evidence type="ECO:0000313" key="1">
    <source>
        <dbReference type="EMBL" id="NDV87303.1"/>
    </source>
</evidence>
<reference evidence="1 2" key="1">
    <citation type="submission" date="2020-01" db="EMBL/GenBank/DDBJ databases">
        <title>Genomes of bacteria type strains.</title>
        <authorList>
            <person name="Chen J."/>
            <person name="Zhu S."/>
            <person name="Chen J."/>
        </authorList>
    </citation>
    <scope>NUCLEOTIDE SEQUENCE [LARGE SCALE GENOMIC DNA]</scope>
    <source>
        <strain evidence="1 2">KCTC 52919</strain>
    </source>
</reference>
<gene>
    <name evidence="1" type="ORF">GTW51_11390</name>
</gene>
<evidence type="ECO:0000313" key="2">
    <source>
        <dbReference type="Proteomes" id="UP000476332"/>
    </source>
</evidence>
<dbReference type="RefSeq" id="WP_163044047.1">
    <property type="nucleotide sequence ID" value="NZ_JAAAMJ010000007.1"/>
</dbReference>